<reference evidence="1" key="1">
    <citation type="submission" date="2023-06" db="EMBL/GenBank/DDBJ databases">
        <authorList>
            <person name="Kurt Z."/>
        </authorList>
    </citation>
    <scope>NUCLEOTIDE SEQUENCE</scope>
</reference>
<reference evidence="2 3" key="2">
    <citation type="submission" date="2024-07" db="EMBL/GenBank/DDBJ databases">
        <authorList>
            <person name="Akdeniz Z."/>
        </authorList>
    </citation>
    <scope>NUCLEOTIDE SEQUENCE [LARGE SCALE GENOMIC DNA]</scope>
</reference>
<protein>
    <submittedName>
        <fullName evidence="1">Uncharacterized protein</fullName>
    </submittedName>
</protein>
<evidence type="ECO:0000313" key="1">
    <source>
        <dbReference type="EMBL" id="CAI9919438.1"/>
    </source>
</evidence>
<sequence>MIILQIIITSKSLPQIALCKMHSKPDPETGYSTCICNDSSLVLQADGVNCKCPENTYFNNYFRSCLQCPQKTYPDVSQLFCAYSKSYYEHNYYFNLISQTFLRCTKNAESSSIVNQCKCKGGREQYLKPNNICKTCGGESTVIDGLTCSCENIKLTHFDELYNQCYPCGAQFSDSIIYKDRSTCVCAIGKVNINNVTCETCVSGSINNNQGVTNVDGCQCINTSYFWSSFNNTCNLCPFGIADSNNKCVCPCNSQPDNLNHSCICYGNYQFDGHNCIACPENFNIVNGVCRFNSSANPYYLQKECPSNSVPNKDDTNCVCDGNYFYTRSNNSCTLCPGGSTVTDNICAINQYTGIMPLVICGLHAKPDPATGNISCICNDSSMVLLSDGLNCQCQPELYFNSVDRTCLSCPILQDPVNGPQKLIPDGTQSFCICSQQSYFDLVSKYCITCPASAKTSPVSNICSCTHDNLFVRRNECDVCGRGATSTADGYSCACLYLQEDSYFDEDLNECIPCGKAFQTSLTYKDRSTCVCAIGKVNINNVTCETCVSGSINNNQGVTNVDGCQCINTSYFWSSFNNTCNLCPFGIADSNNKCVCPKNSQINDQNNGCICYGNFVFDGHYCKGSNNCPLGSTASDDSTCICRGNQYFNGQRCIPCLENSIVVNNVCVCDSQSYTAKIQNWIPICFKCPSDAIPVNRTCNCPQNQFYSSGNNTCTSCSSGKYYSVFENACLAQDMVCNQQRIINYLFINFCSDKLFLSNTFKIVGFATSQSTTVYLRLQKMQNVNIKLTQVNNRGNTFALTFGQNMLILSSQINIEGCGSKGSLLHFGSIKIIQSNVQFSFDGSGSGIVLTGHLITVIKSNLQITLTKEHFLISENAKKLTIVNTKLFGNTLKIGTMITEIKDSCISGIDKSLGVSKCE</sequence>
<keyword evidence="3" id="KW-1185">Reference proteome</keyword>
<accession>A0AA86TQE3</accession>
<gene>
    <name evidence="1" type="ORF">HINF_LOCUS7083</name>
    <name evidence="2" type="ORF">HINF_LOCUS76109</name>
</gene>
<dbReference type="EMBL" id="CAXDID020000697">
    <property type="protein sequence ID" value="CAL6110840.1"/>
    <property type="molecule type" value="Genomic_DNA"/>
</dbReference>
<evidence type="ECO:0000313" key="3">
    <source>
        <dbReference type="Proteomes" id="UP001642409"/>
    </source>
</evidence>
<organism evidence="1">
    <name type="scientific">Hexamita inflata</name>
    <dbReference type="NCBI Taxonomy" id="28002"/>
    <lineage>
        <taxon>Eukaryota</taxon>
        <taxon>Metamonada</taxon>
        <taxon>Diplomonadida</taxon>
        <taxon>Hexamitidae</taxon>
        <taxon>Hexamitinae</taxon>
        <taxon>Hexamita</taxon>
    </lineage>
</organism>
<name>A0AA86TQE3_9EUKA</name>
<proteinExistence type="predicted"/>
<dbReference type="AlphaFoldDB" id="A0AA86TQE3"/>
<comment type="caution">
    <text evidence="1">The sequence shown here is derived from an EMBL/GenBank/DDBJ whole genome shotgun (WGS) entry which is preliminary data.</text>
</comment>
<dbReference type="Proteomes" id="UP001642409">
    <property type="component" value="Unassembled WGS sequence"/>
</dbReference>
<evidence type="ECO:0000313" key="2">
    <source>
        <dbReference type="EMBL" id="CAL6110840.1"/>
    </source>
</evidence>
<dbReference type="EMBL" id="CATOUU010000173">
    <property type="protein sequence ID" value="CAI9919438.1"/>
    <property type="molecule type" value="Genomic_DNA"/>
</dbReference>